<dbReference type="NCBIfam" id="TIGR03788">
    <property type="entry name" value="marine_srt_targ"/>
    <property type="match status" value="1"/>
</dbReference>
<comment type="caution">
    <text evidence="5">The sequence shown here is derived from an EMBL/GenBank/DDBJ whole genome shotgun (WGS) entry which is preliminary data.</text>
</comment>
<evidence type="ECO:0000256" key="1">
    <source>
        <dbReference type="SAM" id="MobiDB-lite"/>
    </source>
</evidence>
<protein>
    <submittedName>
        <fullName evidence="5">Marine proteobacterial sortase target protein</fullName>
    </submittedName>
</protein>
<name>A0A1J6HGY7_9HYPH</name>
<dbReference type="SMART" id="SM00327">
    <property type="entry name" value="VWA"/>
    <property type="match status" value="1"/>
</dbReference>
<evidence type="ECO:0000259" key="4">
    <source>
        <dbReference type="PROSITE" id="PS51468"/>
    </source>
</evidence>
<keyword evidence="2" id="KW-0472">Membrane</keyword>
<dbReference type="Pfam" id="PF08487">
    <property type="entry name" value="VIT"/>
    <property type="match status" value="1"/>
</dbReference>
<dbReference type="InterPro" id="IPR013694">
    <property type="entry name" value="VIT"/>
</dbReference>
<dbReference type="Gene3D" id="3.40.50.410">
    <property type="entry name" value="von Willebrand factor, type A domain"/>
    <property type="match status" value="1"/>
</dbReference>
<sequence>MSPAISLPNQNNRGRILSRLCSFVWFCNMVLLPTLAVIFCLFQIVQARAETSALVTPSEVQSGSLLLETSEPGRYVEAPRLATDVNLDVSGPTARARLTQVFENQTDGFVEALYVFPLPEESAVYSLKMVIGDRVIVADIKEKQAAREIYERAKSEGKKATLIEQQRPNVFTNAVANIGPHEKVVIQIEYQQAVRLSDERFSLRVPLVVAPRYNPDNASPVVQEVEMKNGWGKSSDTGKPDTYNAPLVTPLAPPAALRTSPVSISIKLKAGFPLGEVESLYHKVSIDTMNSATREITLDGTAAADRDFVLEWSAVASDAPQVGLFREHIGKDDYVLAYVTPPAVASAKRAQREVIFVIDNSGSMGGTSIEQAKASLDYALSQLQPRDRFNVIRFDDTLTKFFEDSVDANQENIASARRFVTSLEAQGGTEMLPALHAALDDSNQGNGLRQIVFLTDGEISNEQQLLDAVAARRGRSRIFMVGIGSAPNSYLMNRAAELGRGTFTHIGLAAEVDERMRALFDKLENPAVTDLKAHFSEKNVSMTPSLLPDLYRGEPLVIAARMGNATGSLVIEGQMDGRPWTVNLPLDQAMNAEGISKLWARRKIDDAEVELTLGKISQDAADARILRLALEHHLVSRLTSLVAVDKTPSRPPNAPLTRADIPLQLPAGWDFDKLFGIRADRTVGDHASMDMNKASDAARSHERPASPSSPSPSIPLPQTATPATLLLMQGLGLILIGLFVFWFFRRKENV</sequence>
<proteinExistence type="predicted"/>
<keyword evidence="2" id="KW-1133">Transmembrane helix</keyword>
<reference evidence="5 6" key="1">
    <citation type="submission" date="2016-10" db="EMBL/GenBank/DDBJ databases">
        <title>The Draft Genome Sequence of the Potato Rhizosphere Bacteria Ochrobactrum sp. IPA7.2.</title>
        <authorList>
            <person name="Gogoleva N.E."/>
            <person name="Khlopko Y.A."/>
            <person name="Burygin G.L."/>
            <person name="Plotnikov A.O."/>
        </authorList>
    </citation>
    <scope>NUCLEOTIDE SEQUENCE [LARGE SCALE GENOMIC DNA]</scope>
    <source>
        <strain evidence="5 6">IPA7.2</strain>
    </source>
</reference>
<keyword evidence="2" id="KW-0812">Transmembrane</keyword>
<dbReference type="PANTHER" id="PTHR45737:SF6">
    <property type="entry name" value="VON WILLEBRAND FACTOR A DOMAIN-CONTAINING PROTEIN 5A"/>
    <property type="match status" value="1"/>
</dbReference>
<dbReference type="PANTHER" id="PTHR45737">
    <property type="entry name" value="VON WILLEBRAND FACTOR A DOMAIN-CONTAINING PROTEIN 5A"/>
    <property type="match status" value="1"/>
</dbReference>
<dbReference type="AlphaFoldDB" id="A0A1J6HGY7"/>
<dbReference type="Proteomes" id="UP000182985">
    <property type="component" value="Unassembled WGS sequence"/>
</dbReference>
<feature type="domain" description="VIT" evidence="4">
    <location>
        <begin position="64"/>
        <end position="192"/>
    </location>
</feature>
<feature type="transmembrane region" description="Helical" evidence="2">
    <location>
        <begin position="20"/>
        <end position="45"/>
    </location>
</feature>
<dbReference type="PROSITE" id="PS51468">
    <property type="entry name" value="VIT"/>
    <property type="match status" value="1"/>
</dbReference>
<dbReference type="InterPro" id="IPR022440">
    <property type="entry name" value="CHP03788"/>
</dbReference>
<evidence type="ECO:0000259" key="3">
    <source>
        <dbReference type="PROSITE" id="PS50234"/>
    </source>
</evidence>
<dbReference type="CDD" id="cd01461">
    <property type="entry name" value="vWA_interalpha_trypsin_inhibitor"/>
    <property type="match status" value="1"/>
</dbReference>
<dbReference type="EMBL" id="MOEC01000024">
    <property type="protein sequence ID" value="OIS91729.1"/>
    <property type="molecule type" value="Genomic_DNA"/>
</dbReference>
<keyword evidence="6" id="KW-1185">Reference proteome</keyword>
<feature type="transmembrane region" description="Helical" evidence="2">
    <location>
        <begin position="723"/>
        <end position="744"/>
    </location>
</feature>
<evidence type="ECO:0000313" key="6">
    <source>
        <dbReference type="Proteomes" id="UP000182985"/>
    </source>
</evidence>
<feature type="domain" description="VWFA" evidence="3">
    <location>
        <begin position="353"/>
        <end position="523"/>
    </location>
</feature>
<dbReference type="PROSITE" id="PS50234">
    <property type="entry name" value="VWFA"/>
    <property type="match status" value="1"/>
</dbReference>
<dbReference type="InterPro" id="IPR036465">
    <property type="entry name" value="vWFA_dom_sf"/>
</dbReference>
<evidence type="ECO:0000256" key="2">
    <source>
        <dbReference type="SAM" id="Phobius"/>
    </source>
</evidence>
<gene>
    <name evidence="5" type="ORF">BLA27_20095</name>
</gene>
<accession>A0A1J6HGY7</accession>
<organism evidence="5 6">
    <name type="scientific">Brucella cytisi</name>
    <dbReference type="NCBI Taxonomy" id="407152"/>
    <lineage>
        <taxon>Bacteria</taxon>
        <taxon>Pseudomonadati</taxon>
        <taxon>Pseudomonadota</taxon>
        <taxon>Alphaproteobacteria</taxon>
        <taxon>Hyphomicrobiales</taxon>
        <taxon>Brucellaceae</taxon>
        <taxon>Brucella/Ochrobactrum group</taxon>
        <taxon>Brucella</taxon>
    </lineage>
</organism>
<feature type="region of interest" description="Disordered" evidence="1">
    <location>
        <begin position="693"/>
        <end position="717"/>
    </location>
</feature>
<dbReference type="NCBIfam" id="TIGR01167">
    <property type="entry name" value="LPXTG_anchor"/>
    <property type="match status" value="1"/>
</dbReference>
<dbReference type="RefSeq" id="WP_071633254.1">
    <property type="nucleotide sequence ID" value="NZ_MOEC01000024.1"/>
</dbReference>
<dbReference type="Pfam" id="PF13768">
    <property type="entry name" value="VWA_3"/>
    <property type="match status" value="1"/>
</dbReference>
<dbReference type="InterPro" id="IPR002035">
    <property type="entry name" value="VWF_A"/>
</dbReference>
<dbReference type="SMART" id="SM00609">
    <property type="entry name" value="VIT"/>
    <property type="match status" value="1"/>
</dbReference>
<evidence type="ECO:0000313" key="5">
    <source>
        <dbReference type="EMBL" id="OIS91729.1"/>
    </source>
</evidence>
<dbReference type="SUPFAM" id="SSF53300">
    <property type="entry name" value="vWA-like"/>
    <property type="match status" value="1"/>
</dbReference>